<organism evidence="1 2">
    <name type="scientific">Nonomuraea cypriaca</name>
    <dbReference type="NCBI Taxonomy" id="1187855"/>
    <lineage>
        <taxon>Bacteria</taxon>
        <taxon>Bacillati</taxon>
        <taxon>Actinomycetota</taxon>
        <taxon>Actinomycetes</taxon>
        <taxon>Streptosporangiales</taxon>
        <taxon>Streptosporangiaceae</taxon>
        <taxon>Nonomuraea</taxon>
    </lineage>
</organism>
<gene>
    <name evidence="1" type="ORF">ITP53_03525</name>
</gene>
<dbReference type="Gene3D" id="2.130.10.10">
    <property type="entry name" value="YVTN repeat-like/Quinoprotein amine dehydrogenase"/>
    <property type="match status" value="2"/>
</dbReference>
<evidence type="ECO:0000313" key="1">
    <source>
        <dbReference type="EMBL" id="MBF8184823.1"/>
    </source>
</evidence>
<dbReference type="InterPro" id="IPR015943">
    <property type="entry name" value="WD40/YVTN_repeat-like_dom_sf"/>
</dbReference>
<name>A0A931EZ61_9ACTN</name>
<dbReference type="RefSeq" id="WP_195893814.1">
    <property type="nucleotide sequence ID" value="NZ_JADOGI010000006.1"/>
</dbReference>
<dbReference type="EMBL" id="JADOGI010000006">
    <property type="protein sequence ID" value="MBF8184823.1"/>
    <property type="molecule type" value="Genomic_DNA"/>
</dbReference>
<dbReference type="AlphaFoldDB" id="A0A931EZ61"/>
<comment type="caution">
    <text evidence="1">The sequence shown here is derived from an EMBL/GenBank/DDBJ whole genome shotgun (WGS) entry which is preliminary data.</text>
</comment>
<protein>
    <submittedName>
        <fullName evidence="1">Uncharacterized protein</fullName>
    </submittedName>
</protein>
<dbReference type="SUPFAM" id="SSF63829">
    <property type="entry name" value="Calcium-dependent phosphotriesterase"/>
    <property type="match status" value="1"/>
</dbReference>
<dbReference type="Proteomes" id="UP000605361">
    <property type="component" value="Unassembled WGS sequence"/>
</dbReference>
<reference evidence="1" key="1">
    <citation type="submission" date="2020-11" db="EMBL/GenBank/DDBJ databases">
        <title>Whole-genome analyses of Nonomuraea sp. K274.</title>
        <authorList>
            <person name="Veyisoglu A."/>
        </authorList>
    </citation>
    <scope>NUCLEOTIDE SEQUENCE</scope>
    <source>
        <strain evidence="1">K274</strain>
    </source>
</reference>
<proteinExistence type="predicted"/>
<accession>A0A931EZ61</accession>
<keyword evidence="2" id="KW-1185">Reference proteome</keyword>
<sequence>MVDDKVFVAANDRIVVTDTQGTIRDSLTGLPRPSGLAPAADGSRLYVAFSGSHQVAEIDTVSLEIIRRIDVAAYPCPTSPALSGSRLWIGYGCDYSSNNGLVGLDVSATVPEPYRFPITPYAAPLVVAAGNTLIIGEKGVSPADLLLYDVSGAVPTARGIIDGQTHGLGNLQDLAITTDGTEVISAFGAPRRLERWDTTTLARVRTYEGGPELPGGLAAVEVSPDGARVVAGWANISTSSEAKRIAVYDAATAEITYTNDTSIGELLPGTLAFSGNDIFGVVREKYTDQLHLWRMDGTTLPVSTLAVTAPSPVLTLEPFSLTGRLGLGESDAGAQRITVTRRLSDGTTKELPGVTTEADGTFTVTDSPPVPGQIKYDMTWGGNSEFRWSTASATTTVRKRGSSITVTAPQQQIQALEPVTVTGQLTLSDGSVPGAKSLVPIRYPVPYPGEGREVLPAVMTQADGTFTITDTPPFSGSVVYEVHWGGDEKFYTSMDSASVYVTKRDVSLTLSGPAAETLGRQVQFAGVLDGGGRLPAAGSPIKINRAVTDRDGTVTTTTLPSVPIADNGSFTFADTPPARGEYVYTVRWPGDWAFLPAETITQVLRRGGAVSAGVESVVLQRGMPIRAARPRSSRPTAAAALSWLMRTATVSWSRTLLRVS</sequence>
<evidence type="ECO:0000313" key="2">
    <source>
        <dbReference type="Proteomes" id="UP000605361"/>
    </source>
</evidence>